<reference evidence="3" key="2">
    <citation type="submission" date="2021-03" db="UniProtKB">
        <authorList>
            <consortium name="EnsemblPlants"/>
        </authorList>
    </citation>
    <scope>IDENTIFICATION</scope>
</reference>
<feature type="signal peptide" evidence="2">
    <location>
        <begin position="1"/>
        <end position="20"/>
    </location>
</feature>
<accession>A0A803MC39</accession>
<evidence type="ECO:0000256" key="2">
    <source>
        <dbReference type="SAM" id="SignalP"/>
    </source>
</evidence>
<feature type="chain" id="PRO_5030898847" evidence="2">
    <location>
        <begin position="21"/>
        <end position="90"/>
    </location>
</feature>
<keyword evidence="2" id="KW-0732">Signal</keyword>
<evidence type="ECO:0000256" key="1">
    <source>
        <dbReference type="SAM" id="MobiDB-lite"/>
    </source>
</evidence>
<reference evidence="3" key="1">
    <citation type="journal article" date="2017" name="Nature">
        <title>The genome of Chenopodium quinoa.</title>
        <authorList>
            <person name="Jarvis D.E."/>
            <person name="Ho Y.S."/>
            <person name="Lightfoot D.J."/>
            <person name="Schmoeckel S.M."/>
            <person name="Li B."/>
            <person name="Borm T.J.A."/>
            <person name="Ohyanagi H."/>
            <person name="Mineta K."/>
            <person name="Michell C.T."/>
            <person name="Saber N."/>
            <person name="Kharbatia N.M."/>
            <person name="Rupper R.R."/>
            <person name="Sharp A.R."/>
            <person name="Dally N."/>
            <person name="Boughton B.A."/>
            <person name="Woo Y.H."/>
            <person name="Gao G."/>
            <person name="Schijlen E.G.W.M."/>
            <person name="Guo X."/>
            <person name="Momin A.A."/>
            <person name="Negrao S."/>
            <person name="Al-Babili S."/>
            <person name="Gehring C."/>
            <person name="Roessner U."/>
            <person name="Jung C."/>
            <person name="Murphy K."/>
            <person name="Arold S.T."/>
            <person name="Gojobori T."/>
            <person name="van der Linden C.G."/>
            <person name="van Loo E.N."/>
            <person name="Jellen E.N."/>
            <person name="Maughan P.J."/>
            <person name="Tester M."/>
        </authorList>
    </citation>
    <scope>NUCLEOTIDE SEQUENCE [LARGE SCALE GENOMIC DNA]</scope>
    <source>
        <strain evidence="3">cv. PI 614886</strain>
    </source>
</reference>
<sequence length="90" mass="10046">MRVGLLLLLVLILLLTRDRGVLVSAARSIIFSSESSKENNEFRVDQHSEKKFKSKSKSEEDNVVMDDNFVGNVTGLDDKRLVPTGSNPLQ</sequence>
<keyword evidence="4" id="KW-1185">Reference proteome</keyword>
<dbReference type="Proteomes" id="UP000596660">
    <property type="component" value="Unplaced"/>
</dbReference>
<feature type="region of interest" description="Disordered" evidence="1">
    <location>
        <begin position="35"/>
        <end position="59"/>
    </location>
</feature>
<name>A0A803MC39_CHEQI</name>
<proteinExistence type="predicted"/>
<dbReference type="AlphaFoldDB" id="A0A803MC39"/>
<protein>
    <submittedName>
        <fullName evidence="3">Uncharacterized protein</fullName>
    </submittedName>
</protein>
<evidence type="ECO:0000313" key="4">
    <source>
        <dbReference type="Proteomes" id="UP000596660"/>
    </source>
</evidence>
<dbReference type="EnsemblPlants" id="AUR62027032-RA">
    <property type="protein sequence ID" value="AUR62027032-RA:cds"/>
    <property type="gene ID" value="AUR62027032"/>
</dbReference>
<dbReference type="Gramene" id="AUR62027032-RA">
    <property type="protein sequence ID" value="AUR62027032-RA:cds"/>
    <property type="gene ID" value="AUR62027032"/>
</dbReference>
<evidence type="ECO:0000313" key="3">
    <source>
        <dbReference type="EnsemblPlants" id="AUR62027032-RA:cds"/>
    </source>
</evidence>
<organism evidence="3 4">
    <name type="scientific">Chenopodium quinoa</name>
    <name type="common">Quinoa</name>
    <dbReference type="NCBI Taxonomy" id="63459"/>
    <lineage>
        <taxon>Eukaryota</taxon>
        <taxon>Viridiplantae</taxon>
        <taxon>Streptophyta</taxon>
        <taxon>Embryophyta</taxon>
        <taxon>Tracheophyta</taxon>
        <taxon>Spermatophyta</taxon>
        <taxon>Magnoliopsida</taxon>
        <taxon>eudicotyledons</taxon>
        <taxon>Gunneridae</taxon>
        <taxon>Pentapetalae</taxon>
        <taxon>Caryophyllales</taxon>
        <taxon>Chenopodiaceae</taxon>
        <taxon>Chenopodioideae</taxon>
        <taxon>Atripliceae</taxon>
        <taxon>Chenopodium</taxon>
    </lineage>
</organism>